<keyword evidence="4" id="KW-0732">Signal</keyword>
<proteinExistence type="predicted"/>
<feature type="compositionally biased region" description="Basic residues" evidence="8">
    <location>
        <begin position="49"/>
        <end position="58"/>
    </location>
</feature>
<dbReference type="AlphaFoldDB" id="A0AA35VQ04"/>
<dbReference type="PANTHER" id="PTHR48007:SF37">
    <property type="entry name" value="LEUCINE-RICH REPEAT PROTEIN KINASE FAMILY PROTEIN"/>
    <property type="match status" value="1"/>
</dbReference>
<dbReference type="PANTHER" id="PTHR48007">
    <property type="entry name" value="LEUCINE-RICH REPEAT RECEPTOR-LIKE PROTEIN KINASE PXC1"/>
    <property type="match status" value="1"/>
</dbReference>
<evidence type="ECO:0000313" key="12">
    <source>
        <dbReference type="Proteomes" id="UP001177003"/>
    </source>
</evidence>
<evidence type="ECO:0000256" key="9">
    <source>
        <dbReference type="SAM" id="Phobius"/>
    </source>
</evidence>
<dbReference type="Pfam" id="PF07714">
    <property type="entry name" value="PK_Tyr_Ser-Thr"/>
    <property type="match status" value="1"/>
</dbReference>
<name>A0AA35VQ04_LACSI</name>
<evidence type="ECO:0000256" key="8">
    <source>
        <dbReference type="SAM" id="MobiDB-lite"/>
    </source>
</evidence>
<feature type="region of interest" description="Disordered" evidence="8">
    <location>
        <begin position="33"/>
        <end position="78"/>
    </location>
</feature>
<evidence type="ECO:0000256" key="7">
    <source>
        <dbReference type="ARBA" id="ARBA00023136"/>
    </source>
</evidence>
<keyword evidence="2" id="KW-0433">Leucine-rich repeat</keyword>
<reference evidence="11" key="1">
    <citation type="submission" date="2023-04" db="EMBL/GenBank/DDBJ databases">
        <authorList>
            <person name="Vijverberg K."/>
            <person name="Xiong W."/>
            <person name="Schranz E."/>
        </authorList>
    </citation>
    <scope>NUCLEOTIDE SEQUENCE</scope>
</reference>
<comment type="subcellular location">
    <subcellularLocation>
        <location evidence="1">Membrane</location>
    </subcellularLocation>
</comment>
<dbReference type="InterPro" id="IPR000719">
    <property type="entry name" value="Prot_kinase_dom"/>
</dbReference>
<dbReference type="FunFam" id="3.80.10.10:FF:000400">
    <property type="entry name" value="Nuclear pore complex protein NUP107"/>
    <property type="match status" value="1"/>
</dbReference>
<dbReference type="Proteomes" id="UP001177003">
    <property type="component" value="Chromosome 1"/>
</dbReference>
<dbReference type="EMBL" id="OX465077">
    <property type="protein sequence ID" value="CAI9267082.1"/>
    <property type="molecule type" value="Genomic_DNA"/>
</dbReference>
<dbReference type="SUPFAM" id="SSF52058">
    <property type="entry name" value="L domain-like"/>
    <property type="match status" value="1"/>
</dbReference>
<dbReference type="GO" id="GO:0016020">
    <property type="term" value="C:membrane"/>
    <property type="evidence" value="ECO:0007669"/>
    <property type="project" value="UniProtKB-SubCell"/>
</dbReference>
<evidence type="ECO:0000256" key="6">
    <source>
        <dbReference type="ARBA" id="ARBA00022989"/>
    </source>
</evidence>
<evidence type="ECO:0000256" key="4">
    <source>
        <dbReference type="ARBA" id="ARBA00022729"/>
    </source>
</evidence>
<dbReference type="PROSITE" id="PS50011">
    <property type="entry name" value="PROTEIN_KINASE_DOM"/>
    <property type="match status" value="1"/>
</dbReference>
<keyword evidence="12" id="KW-1185">Reference proteome</keyword>
<sequence>MVFSSFHKRLTKSINKVSKALCNACHEQCNHEDHHKAQIGGGVPMTSTNRKRGRRRGSGGRDNVCGPPSSPPRITTTTKGCPSLPSFSFENRPRDLLFSDYYSITTPISSSPSALCDPKTPWLQQQQSHTPFNSKPTDINFKMKSTFIHIAILYFTFYSITLAASNQNPHDDALSLLAFKSVADTGNNLGYSVQNISAVCIWQGVQCQINGKVARLVLENLNLAGVFAANTLTRIEELRVLSLRNNSLTGPIPDLTGFVNLKTLFLDHNYFTGSIPFSISSLHRLRNLDLSDNKFTGAIPVELCNLNRLNYLRLDSNHLNGSIPPFNQSSLQIFNVSDNFLTGHVPVTPTLARFGPALFSINGRLCGVIVRIECGISGQFFGKNSSSSSTPPWVGRGKTGQLQPMEGFTNSNSTKHKRLILLIGFSGGLLVVITLVVCIILSIKTLEKKKKKRRKGIVPTREINEMAEAAEVMRREYGGDLEKKKKVSKLHQGMRTEKSGNLVFFTGESQLFTVDHLMSAPAELLGSGTFGTTYKALLDNRVIMSVKRLDASRLEGTTNEAFERQMEVVGRLRHPNLVALRAYFLAEEEKLLVYDYQPNGSLFTLIHGSKSMLAKSLHWTSCLKIAEDVAQGLCYLHQTCNLVHGNLKASNVLLGSDFEACLSDYCLSTLFNGDGVSAAYKKPESDQPTAKSDVYSFGVLLLELLTGKTASEQPDLTPDELVKWVKSNRDNGGGGMEMEEKRVEMMTEVAIACSVRTPELSPTMWQVIKMLQEIKEAAVMEDCGLNPWIETS</sequence>
<dbReference type="InterPro" id="IPR046959">
    <property type="entry name" value="PRK1-6/SRF4-like"/>
</dbReference>
<evidence type="ECO:0000256" key="1">
    <source>
        <dbReference type="ARBA" id="ARBA00004370"/>
    </source>
</evidence>
<dbReference type="InterPro" id="IPR001245">
    <property type="entry name" value="Ser-Thr/Tyr_kinase_cat_dom"/>
</dbReference>
<keyword evidence="7 9" id="KW-0472">Membrane</keyword>
<protein>
    <recommendedName>
        <fullName evidence="10">Protein kinase domain-containing protein</fullName>
    </recommendedName>
</protein>
<dbReference type="GO" id="GO:0005524">
    <property type="term" value="F:ATP binding"/>
    <property type="evidence" value="ECO:0007669"/>
    <property type="project" value="InterPro"/>
</dbReference>
<dbReference type="Pfam" id="PF13855">
    <property type="entry name" value="LRR_8"/>
    <property type="match status" value="1"/>
</dbReference>
<evidence type="ECO:0000259" key="10">
    <source>
        <dbReference type="PROSITE" id="PS50011"/>
    </source>
</evidence>
<evidence type="ECO:0000313" key="11">
    <source>
        <dbReference type="EMBL" id="CAI9267082.1"/>
    </source>
</evidence>
<organism evidence="11 12">
    <name type="scientific">Lactuca saligna</name>
    <name type="common">Willowleaf lettuce</name>
    <dbReference type="NCBI Taxonomy" id="75948"/>
    <lineage>
        <taxon>Eukaryota</taxon>
        <taxon>Viridiplantae</taxon>
        <taxon>Streptophyta</taxon>
        <taxon>Embryophyta</taxon>
        <taxon>Tracheophyta</taxon>
        <taxon>Spermatophyta</taxon>
        <taxon>Magnoliopsida</taxon>
        <taxon>eudicotyledons</taxon>
        <taxon>Gunneridae</taxon>
        <taxon>Pentapetalae</taxon>
        <taxon>asterids</taxon>
        <taxon>campanulids</taxon>
        <taxon>Asterales</taxon>
        <taxon>Asteraceae</taxon>
        <taxon>Cichorioideae</taxon>
        <taxon>Cichorieae</taxon>
        <taxon>Lactucinae</taxon>
        <taxon>Lactuca</taxon>
    </lineage>
</organism>
<keyword evidence="5" id="KW-0677">Repeat</keyword>
<dbReference type="Pfam" id="PF00560">
    <property type="entry name" value="LRR_1"/>
    <property type="match status" value="1"/>
</dbReference>
<gene>
    <name evidence="11" type="ORF">LSALG_LOCUS7588</name>
</gene>
<dbReference type="Gene3D" id="3.80.10.10">
    <property type="entry name" value="Ribonuclease Inhibitor"/>
    <property type="match status" value="1"/>
</dbReference>
<feature type="transmembrane region" description="Helical" evidence="9">
    <location>
        <begin position="419"/>
        <end position="443"/>
    </location>
</feature>
<dbReference type="SUPFAM" id="SSF56112">
    <property type="entry name" value="Protein kinase-like (PK-like)"/>
    <property type="match status" value="1"/>
</dbReference>
<feature type="domain" description="Protein kinase" evidence="10">
    <location>
        <begin position="519"/>
        <end position="789"/>
    </location>
</feature>
<accession>A0AA35VQ04</accession>
<evidence type="ECO:0000256" key="5">
    <source>
        <dbReference type="ARBA" id="ARBA00022737"/>
    </source>
</evidence>
<evidence type="ECO:0000256" key="2">
    <source>
        <dbReference type="ARBA" id="ARBA00022614"/>
    </source>
</evidence>
<dbReference type="InterPro" id="IPR011009">
    <property type="entry name" value="Kinase-like_dom_sf"/>
</dbReference>
<dbReference type="GO" id="GO:0004672">
    <property type="term" value="F:protein kinase activity"/>
    <property type="evidence" value="ECO:0007669"/>
    <property type="project" value="InterPro"/>
</dbReference>
<keyword evidence="6 9" id="KW-1133">Transmembrane helix</keyword>
<evidence type="ECO:0000256" key="3">
    <source>
        <dbReference type="ARBA" id="ARBA00022692"/>
    </source>
</evidence>
<keyword evidence="3 9" id="KW-0812">Transmembrane</keyword>
<dbReference type="InterPro" id="IPR001611">
    <property type="entry name" value="Leu-rich_rpt"/>
</dbReference>
<dbReference type="Gene3D" id="3.30.200.20">
    <property type="entry name" value="Phosphorylase Kinase, domain 1"/>
    <property type="match status" value="1"/>
</dbReference>
<dbReference type="InterPro" id="IPR032675">
    <property type="entry name" value="LRR_dom_sf"/>
</dbReference>
<dbReference type="Gene3D" id="1.10.510.10">
    <property type="entry name" value="Transferase(Phosphotransferase) domain 1"/>
    <property type="match status" value="1"/>
</dbReference>